<name>A0ABZ1B255_9ACTN</name>
<evidence type="ECO:0000259" key="2">
    <source>
        <dbReference type="Pfam" id="PF09348"/>
    </source>
</evidence>
<protein>
    <submittedName>
        <fullName evidence="3">DUF1990 family protein</fullName>
    </submittedName>
</protein>
<feature type="region of interest" description="Disordered" evidence="1">
    <location>
        <begin position="108"/>
        <end position="131"/>
    </location>
</feature>
<sequence>MALLRSTRPADLLDAPLTYDAVGTACSGAVPEGFRSARRSVVVGSGRTAFERAATAVFDWQAQRAVGLRVRASGPSTAPGTVVVLTAGLPRLGYDIPCRVVWAKTGAPSAASPTAPCPATPRAARSASSSG</sequence>
<gene>
    <name evidence="3" type="ORF">U6N30_03960</name>
</gene>
<organism evidence="3 4">
    <name type="scientific">Blastococcus brunescens</name>
    <dbReference type="NCBI Taxonomy" id="1564165"/>
    <lineage>
        <taxon>Bacteria</taxon>
        <taxon>Bacillati</taxon>
        <taxon>Actinomycetota</taxon>
        <taxon>Actinomycetes</taxon>
        <taxon>Geodermatophilales</taxon>
        <taxon>Geodermatophilaceae</taxon>
        <taxon>Blastococcus</taxon>
    </lineage>
</organism>
<proteinExistence type="predicted"/>
<feature type="compositionally biased region" description="Low complexity" evidence="1">
    <location>
        <begin position="120"/>
        <end position="131"/>
    </location>
</feature>
<evidence type="ECO:0000313" key="4">
    <source>
        <dbReference type="Proteomes" id="UP001324287"/>
    </source>
</evidence>
<dbReference type="Pfam" id="PF09348">
    <property type="entry name" value="DUF1990"/>
    <property type="match status" value="1"/>
</dbReference>
<dbReference type="Proteomes" id="UP001324287">
    <property type="component" value="Chromosome"/>
</dbReference>
<accession>A0ABZ1B255</accession>
<evidence type="ECO:0000256" key="1">
    <source>
        <dbReference type="SAM" id="MobiDB-lite"/>
    </source>
</evidence>
<feature type="domain" description="DUF1990" evidence="2">
    <location>
        <begin position="18"/>
        <end position="105"/>
    </location>
</feature>
<keyword evidence="4" id="KW-1185">Reference proteome</keyword>
<dbReference type="RefSeq" id="WP_324276225.1">
    <property type="nucleotide sequence ID" value="NZ_CP141261.1"/>
</dbReference>
<evidence type="ECO:0000313" key="3">
    <source>
        <dbReference type="EMBL" id="WRL64901.1"/>
    </source>
</evidence>
<dbReference type="EMBL" id="CP141261">
    <property type="protein sequence ID" value="WRL64901.1"/>
    <property type="molecule type" value="Genomic_DNA"/>
</dbReference>
<dbReference type="InterPro" id="IPR018960">
    <property type="entry name" value="DUF1990"/>
</dbReference>
<reference evidence="3 4" key="1">
    <citation type="submission" date="2023-12" db="EMBL/GenBank/DDBJ databases">
        <title>Blastococcus brunescens sp. nov., an actonobacterium isolated from sandstone collected in sahara desert.</title>
        <authorList>
            <person name="Gtari M."/>
            <person name="Ghodhbane F."/>
        </authorList>
    </citation>
    <scope>NUCLEOTIDE SEQUENCE [LARGE SCALE GENOMIC DNA]</scope>
    <source>
        <strain evidence="3 4">BMG 8361</strain>
    </source>
</reference>